<dbReference type="InterPro" id="IPR001537">
    <property type="entry name" value="SpoU_MeTrfase"/>
</dbReference>
<proteinExistence type="predicted"/>
<dbReference type="PANTHER" id="PTHR43191">
    <property type="entry name" value="RRNA METHYLTRANSFERASE 3"/>
    <property type="match status" value="1"/>
</dbReference>
<dbReference type="GeneID" id="111137222"/>
<evidence type="ECO:0000256" key="1">
    <source>
        <dbReference type="ARBA" id="ARBA00022603"/>
    </source>
</evidence>
<accession>A0A8B8EWD0</accession>
<dbReference type="Gene3D" id="3.40.1280.10">
    <property type="match status" value="1"/>
</dbReference>
<evidence type="ECO:0000256" key="2">
    <source>
        <dbReference type="ARBA" id="ARBA00022679"/>
    </source>
</evidence>
<dbReference type="KEGG" id="cvn:111137222"/>
<dbReference type="GO" id="GO:0032259">
    <property type="term" value="P:methylation"/>
    <property type="evidence" value="ECO:0007669"/>
    <property type="project" value="UniProtKB-KW"/>
</dbReference>
<dbReference type="InterPro" id="IPR029026">
    <property type="entry name" value="tRNA_m1G_MTases_N"/>
</dbReference>
<keyword evidence="4" id="KW-1185">Reference proteome</keyword>
<dbReference type="PANTHER" id="PTHR43191:SF2">
    <property type="entry name" value="RRNA METHYLTRANSFERASE 3, MITOCHONDRIAL"/>
    <property type="match status" value="1"/>
</dbReference>
<dbReference type="GO" id="GO:0008173">
    <property type="term" value="F:RNA methyltransferase activity"/>
    <property type="evidence" value="ECO:0007669"/>
    <property type="project" value="InterPro"/>
</dbReference>
<dbReference type="Proteomes" id="UP000694844">
    <property type="component" value="Chromosome 5"/>
</dbReference>
<dbReference type="RefSeq" id="XP_022344294.1">
    <property type="nucleotide sequence ID" value="XM_022488586.1"/>
</dbReference>
<feature type="domain" description="tRNA/rRNA methyltransferase SpoU type" evidence="3">
    <location>
        <begin position="181"/>
        <end position="258"/>
    </location>
</feature>
<keyword evidence="2" id="KW-0808">Transferase</keyword>
<keyword evidence="1" id="KW-0489">Methyltransferase</keyword>
<evidence type="ECO:0000313" key="4">
    <source>
        <dbReference type="Proteomes" id="UP000694844"/>
    </source>
</evidence>
<evidence type="ECO:0000259" key="3">
    <source>
        <dbReference type="Pfam" id="PF00588"/>
    </source>
</evidence>
<sequence>MAALMRYRFAKRIYAVCVHNKHFSSESTGVYLTNEMKNPKDNAGAYFRPRKRQKSRSRISVERSSSLYGVKQLHEIAGDQVNELVDSKSAAGIEKTQTIFLEGERMIGEAVKAGVQLKSVYATDMNLLERLGVEGISRYLTNVKTLKYWVSQRAVTSDGIICAVAQKPIISKPKVENPLPVTVVIDRISDPWTAGVLLRTAYGMGCRKLITTKGCLNMWDQDVLTSSEGTHFYMPIQTNLSWKDLNEEIEATDSNVKVVLTGARPMVYRGIWKAEKKFLETNCDEDNFSSDSDFGEQTEESNFPLTNFSDVDFRDADDIVLIISDDMSKSFKQKFRFLQQNTVVLASVPIANGLAKLNPIVPGILLMYEIHSQMSINNKV</sequence>
<dbReference type="InterPro" id="IPR029064">
    <property type="entry name" value="Ribosomal_eL30-like_sf"/>
</dbReference>
<dbReference type="InterPro" id="IPR051259">
    <property type="entry name" value="rRNA_Methyltransferase"/>
</dbReference>
<protein>
    <submittedName>
        <fullName evidence="5">rRNA methyltransferase 3, mitochondrial-like</fullName>
    </submittedName>
</protein>
<dbReference type="OrthoDB" id="270651at2759"/>
<dbReference type="Pfam" id="PF00588">
    <property type="entry name" value="SpoU_methylase"/>
    <property type="match status" value="1"/>
</dbReference>
<reference evidence="5" key="1">
    <citation type="submission" date="2025-08" db="UniProtKB">
        <authorList>
            <consortium name="RefSeq"/>
        </authorList>
    </citation>
    <scope>IDENTIFICATION</scope>
    <source>
        <tissue evidence="5">Whole sample</tissue>
    </source>
</reference>
<dbReference type="GO" id="GO:0006396">
    <property type="term" value="P:RNA processing"/>
    <property type="evidence" value="ECO:0007669"/>
    <property type="project" value="InterPro"/>
</dbReference>
<dbReference type="AlphaFoldDB" id="A0A8B8EWD0"/>
<name>A0A8B8EWD0_CRAVI</name>
<gene>
    <name evidence="5" type="primary">LOC111137222</name>
</gene>
<organism evidence="4 5">
    <name type="scientific">Crassostrea virginica</name>
    <name type="common">Eastern oyster</name>
    <dbReference type="NCBI Taxonomy" id="6565"/>
    <lineage>
        <taxon>Eukaryota</taxon>
        <taxon>Metazoa</taxon>
        <taxon>Spiralia</taxon>
        <taxon>Lophotrochozoa</taxon>
        <taxon>Mollusca</taxon>
        <taxon>Bivalvia</taxon>
        <taxon>Autobranchia</taxon>
        <taxon>Pteriomorphia</taxon>
        <taxon>Ostreida</taxon>
        <taxon>Ostreoidea</taxon>
        <taxon>Ostreidae</taxon>
        <taxon>Crassostrea</taxon>
    </lineage>
</organism>
<dbReference type="SUPFAM" id="SSF75217">
    <property type="entry name" value="alpha/beta knot"/>
    <property type="match status" value="1"/>
</dbReference>
<dbReference type="GO" id="GO:0003723">
    <property type="term" value="F:RNA binding"/>
    <property type="evidence" value="ECO:0007669"/>
    <property type="project" value="InterPro"/>
</dbReference>
<dbReference type="InterPro" id="IPR029028">
    <property type="entry name" value="Alpha/beta_knot_MTases"/>
</dbReference>
<evidence type="ECO:0000313" key="5">
    <source>
        <dbReference type="RefSeq" id="XP_022344294.1"/>
    </source>
</evidence>
<dbReference type="Gene3D" id="3.30.1330.30">
    <property type="match status" value="1"/>
</dbReference>